<keyword evidence="6" id="KW-0479">Metal-binding</keyword>
<reference evidence="17 18" key="1">
    <citation type="submission" date="2024-11" db="EMBL/GenBank/DDBJ databases">
        <title>Adaptive evolution of stress response genes in parasites aligns with host niche diversity.</title>
        <authorList>
            <person name="Hahn C."/>
            <person name="Resl P."/>
        </authorList>
    </citation>
    <scope>NUCLEOTIDE SEQUENCE [LARGE SCALE GENOMIC DNA]</scope>
    <source>
        <strain evidence="17">EGGRZ-B1_66</strain>
        <tissue evidence="17">Body</tissue>
    </source>
</reference>
<dbReference type="SMART" id="SM00133">
    <property type="entry name" value="S_TK_X"/>
    <property type="match status" value="1"/>
</dbReference>
<dbReference type="InterPro" id="IPR008271">
    <property type="entry name" value="Ser/Thr_kinase_AS"/>
</dbReference>
<dbReference type="Proteomes" id="UP001626550">
    <property type="component" value="Unassembled WGS sequence"/>
</dbReference>
<dbReference type="EMBL" id="JBJKFK010000140">
    <property type="protein sequence ID" value="KAL3319391.1"/>
    <property type="molecule type" value="Genomic_DNA"/>
</dbReference>
<dbReference type="Pfam" id="PF00433">
    <property type="entry name" value="Pkinase_C"/>
    <property type="match status" value="1"/>
</dbReference>
<dbReference type="PROSITE" id="PS00108">
    <property type="entry name" value="PROTEIN_KINASE_ST"/>
    <property type="match status" value="1"/>
</dbReference>
<dbReference type="SUPFAM" id="SSF57889">
    <property type="entry name" value="Cysteine-rich domain"/>
    <property type="match status" value="1"/>
</dbReference>
<keyword evidence="4" id="KW-0597">Phosphoprotein</keyword>
<feature type="domain" description="PB1" evidence="16">
    <location>
        <begin position="1"/>
        <end position="49"/>
    </location>
</feature>
<evidence type="ECO:0000256" key="5">
    <source>
        <dbReference type="ARBA" id="ARBA00022679"/>
    </source>
</evidence>
<dbReference type="Gene3D" id="3.30.200.20">
    <property type="entry name" value="Phosphorylase Kinase, domain 1"/>
    <property type="match status" value="1"/>
</dbReference>
<keyword evidence="10" id="KW-0862">Zinc</keyword>
<evidence type="ECO:0000256" key="3">
    <source>
        <dbReference type="ARBA" id="ARBA00022527"/>
    </source>
</evidence>
<evidence type="ECO:0000256" key="11">
    <source>
        <dbReference type="ARBA" id="ARBA00022840"/>
    </source>
</evidence>
<dbReference type="FunFam" id="1.10.510.10:FF:000048">
    <property type="entry name" value="Protein kinase C"/>
    <property type="match status" value="1"/>
</dbReference>
<evidence type="ECO:0000256" key="6">
    <source>
        <dbReference type="ARBA" id="ARBA00022723"/>
    </source>
</evidence>
<dbReference type="GO" id="GO:0008270">
    <property type="term" value="F:zinc ion binding"/>
    <property type="evidence" value="ECO:0007669"/>
    <property type="project" value="UniProtKB-KW"/>
</dbReference>
<evidence type="ECO:0000256" key="10">
    <source>
        <dbReference type="ARBA" id="ARBA00022833"/>
    </source>
</evidence>
<dbReference type="PROSITE" id="PS51285">
    <property type="entry name" value="AGC_KINASE_CTER"/>
    <property type="match status" value="1"/>
</dbReference>
<dbReference type="PROSITE" id="PS00479">
    <property type="entry name" value="ZF_DAG_PE_1"/>
    <property type="match status" value="1"/>
</dbReference>
<dbReference type="EC" id="2.7.11.13" evidence="2"/>
<accession>A0ABD2QKX4</accession>
<comment type="similarity">
    <text evidence="1">Belongs to the protein kinase superfamily. AGC Ser/Thr protein kinase family. PKC subfamily.</text>
</comment>
<dbReference type="SUPFAM" id="SSF54277">
    <property type="entry name" value="CAD &amp; PB1 domains"/>
    <property type="match status" value="1"/>
</dbReference>
<dbReference type="InterPro" id="IPR000961">
    <property type="entry name" value="AGC-kinase_C"/>
</dbReference>
<feature type="domain" description="Phorbol-ester/DAG-type" evidence="14">
    <location>
        <begin position="81"/>
        <end position="131"/>
    </location>
</feature>
<dbReference type="InterPro" id="IPR017892">
    <property type="entry name" value="Pkinase_C"/>
</dbReference>
<keyword evidence="5" id="KW-0808">Transferase</keyword>
<comment type="caution">
    <text evidence="17">The sequence shown here is derived from an EMBL/GenBank/DDBJ whole genome shotgun (WGS) entry which is preliminary data.</text>
</comment>
<keyword evidence="18" id="KW-1185">Reference proteome</keyword>
<evidence type="ECO:0000259" key="15">
    <source>
        <dbReference type="PROSITE" id="PS51285"/>
    </source>
</evidence>
<evidence type="ECO:0000259" key="16">
    <source>
        <dbReference type="PROSITE" id="PS51745"/>
    </source>
</evidence>
<feature type="domain" description="AGC-kinase C-terminal" evidence="15">
    <location>
        <begin position="465"/>
        <end position="536"/>
    </location>
</feature>
<dbReference type="GO" id="GO:0004697">
    <property type="term" value="F:diacylglycerol-dependent serine/threonine kinase activity"/>
    <property type="evidence" value="ECO:0007669"/>
    <property type="project" value="UniProtKB-EC"/>
</dbReference>
<dbReference type="Pfam" id="PF00130">
    <property type="entry name" value="C1_1"/>
    <property type="match status" value="1"/>
</dbReference>
<gene>
    <name evidence="17" type="ORF">Ciccas_001941</name>
</gene>
<keyword evidence="11 12" id="KW-0067">ATP-binding</keyword>
<dbReference type="AlphaFoldDB" id="A0ABD2QKX4"/>
<feature type="domain" description="Protein kinase" evidence="13">
    <location>
        <begin position="196"/>
        <end position="464"/>
    </location>
</feature>
<dbReference type="SMART" id="SM00109">
    <property type="entry name" value="C1"/>
    <property type="match status" value="1"/>
</dbReference>
<keyword evidence="7 12" id="KW-0547">Nucleotide-binding</keyword>
<dbReference type="Pfam" id="PF00069">
    <property type="entry name" value="Pkinase"/>
    <property type="match status" value="1"/>
</dbReference>
<dbReference type="InterPro" id="IPR053793">
    <property type="entry name" value="PB1-like"/>
</dbReference>
<evidence type="ECO:0000256" key="2">
    <source>
        <dbReference type="ARBA" id="ARBA00012429"/>
    </source>
</evidence>
<evidence type="ECO:0000256" key="9">
    <source>
        <dbReference type="ARBA" id="ARBA00022777"/>
    </source>
</evidence>
<name>A0ABD2QKX4_9PLAT</name>
<dbReference type="PROSITE" id="PS50081">
    <property type="entry name" value="ZF_DAG_PE_2"/>
    <property type="match status" value="1"/>
</dbReference>
<evidence type="ECO:0000313" key="18">
    <source>
        <dbReference type="Proteomes" id="UP001626550"/>
    </source>
</evidence>
<dbReference type="PANTHER" id="PTHR24351">
    <property type="entry name" value="RIBOSOMAL PROTEIN S6 KINASE"/>
    <property type="match status" value="1"/>
</dbReference>
<dbReference type="FunFam" id="3.30.200.20:FF:000070">
    <property type="entry name" value="Protein kinase C"/>
    <property type="match status" value="1"/>
</dbReference>
<dbReference type="InterPro" id="IPR017441">
    <property type="entry name" value="Protein_kinase_ATP_BS"/>
</dbReference>
<proteinExistence type="inferred from homology"/>
<evidence type="ECO:0000256" key="4">
    <source>
        <dbReference type="ARBA" id="ARBA00022553"/>
    </source>
</evidence>
<dbReference type="GO" id="GO:0005524">
    <property type="term" value="F:ATP binding"/>
    <property type="evidence" value="ECO:0007669"/>
    <property type="project" value="UniProtKB-UniRule"/>
</dbReference>
<sequence>MKQRDQITLKWIDEEGDPITMTTPEEYDEALRLFSSNKDSFLEVHVFNSIPSAPGKLCEGESPKMYRRGAKRLKKFYFLKDHKFQPKRFNATATCIYCNGRIWGLGQQGFKCVICRLILHKRCAAHVNHRCGDRPTEPNRPTQNHNLAYGIELVNSGFAEESVNNEPGLGKVSKHEGRQIKPVDNPLKDRIRLENFELLRVIGRGSYAKVFQVEYKPTKRIYAMKVIKKELISHEDDIDWVHTEKQVFETATNHPFLVGLHSSFQTRSRLFLVIEFVNGGDLMFHMQRRLRLPEDHVRFYAAEIAIALNFLHERRIIYRDLKLDNVLMDSEGHIKLTDYGMCKEFTSHNELTSTFCGTPNYIAPEILKFQTYSYGVDWWALGVMMFEMLAGRSPWDGVGASGNPESNTEEYLFHVILERPIRFPRAISTHASNVLRGFLEKRPDDRLGVHPNSDFKAITQQTFFRPINWVALEEKQIPPPYRPDVRDVRDLTQFDPQFIDEPVIFTPDDENVISNIDQTEFDGFEYVNPLLMSQEETV</sequence>
<dbReference type="SUPFAM" id="SSF56112">
    <property type="entry name" value="Protein kinase-like (PK-like)"/>
    <property type="match status" value="1"/>
</dbReference>
<evidence type="ECO:0000256" key="7">
    <source>
        <dbReference type="ARBA" id="ARBA00022741"/>
    </source>
</evidence>
<dbReference type="Gene3D" id="3.30.60.20">
    <property type="match status" value="1"/>
</dbReference>
<dbReference type="Gene3D" id="3.10.20.90">
    <property type="entry name" value="Phosphatidylinositol 3-kinase Catalytic Subunit, Chain A, domain 1"/>
    <property type="match status" value="1"/>
</dbReference>
<organism evidence="17 18">
    <name type="scientific">Cichlidogyrus casuarinus</name>
    <dbReference type="NCBI Taxonomy" id="1844966"/>
    <lineage>
        <taxon>Eukaryota</taxon>
        <taxon>Metazoa</taxon>
        <taxon>Spiralia</taxon>
        <taxon>Lophotrochozoa</taxon>
        <taxon>Platyhelminthes</taxon>
        <taxon>Monogenea</taxon>
        <taxon>Monopisthocotylea</taxon>
        <taxon>Dactylogyridea</taxon>
        <taxon>Ancyrocephalidae</taxon>
        <taxon>Cichlidogyrus</taxon>
    </lineage>
</organism>
<dbReference type="PROSITE" id="PS51745">
    <property type="entry name" value="PB1"/>
    <property type="match status" value="1"/>
</dbReference>
<feature type="binding site" evidence="12">
    <location>
        <position position="229"/>
    </location>
    <ligand>
        <name>ATP</name>
        <dbReference type="ChEBI" id="CHEBI:30616"/>
    </ligand>
</feature>
<dbReference type="InterPro" id="IPR002219">
    <property type="entry name" value="PKC_DAG/PE"/>
</dbReference>
<evidence type="ECO:0000259" key="13">
    <source>
        <dbReference type="PROSITE" id="PS50011"/>
    </source>
</evidence>
<evidence type="ECO:0000256" key="8">
    <source>
        <dbReference type="ARBA" id="ARBA00022771"/>
    </source>
</evidence>
<dbReference type="InterPro" id="IPR011009">
    <property type="entry name" value="Kinase-like_dom_sf"/>
</dbReference>
<dbReference type="SMART" id="SM00220">
    <property type="entry name" value="S_TKc"/>
    <property type="match status" value="1"/>
</dbReference>
<dbReference type="Gene3D" id="1.10.510.10">
    <property type="entry name" value="Transferase(Phosphotransferase) domain 1"/>
    <property type="match status" value="1"/>
</dbReference>
<dbReference type="InterPro" id="IPR020454">
    <property type="entry name" value="DAG/PE-bd"/>
</dbReference>
<evidence type="ECO:0000256" key="12">
    <source>
        <dbReference type="PROSITE-ProRule" id="PRU10141"/>
    </source>
</evidence>
<dbReference type="PRINTS" id="PR00008">
    <property type="entry name" value="DAGPEDOMAIN"/>
</dbReference>
<keyword evidence="9" id="KW-0418">Kinase</keyword>
<keyword evidence="8" id="KW-0863">Zinc-finger</keyword>
<dbReference type="InterPro" id="IPR000719">
    <property type="entry name" value="Prot_kinase_dom"/>
</dbReference>
<evidence type="ECO:0000313" key="17">
    <source>
        <dbReference type="EMBL" id="KAL3319391.1"/>
    </source>
</evidence>
<dbReference type="PROSITE" id="PS00107">
    <property type="entry name" value="PROTEIN_KINASE_ATP"/>
    <property type="match status" value="1"/>
</dbReference>
<keyword evidence="3" id="KW-0723">Serine/threonine-protein kinase</keyword>
<evidence type="ECO:0000259" key="14">
    <source>
        <dbReference type="PROSITE" id="PS50081"/>
    </source>
</evidence>
<dbReference type="PROSITE" id="PS50011">
    <property type="entry name" value="PROTEIN_KINASE_DOM"/>
    <property type="match status" value="1"/>
</dbReference>
<evidence type="ECO:0000256" key="1">
    <source>
        <dbReference type="ARBA" id="ARBA00005490"/>
    </source>
</evidence>
<dbReference type="InterPro" id="IPR046349">
    <property type="entry name" value="C1-like_sf"/>
</dbReference>
<protein>
    <recommendedName>
        <fullName evidence="2">protein kinase C</fullName>
        <ecNumber evidence="2">2.7.11.13</ecNumber>
    </recommendedName>
</protein>